<dbReference type="GO" id="GO:0046872">
    <property type="term" value="F:metal ion binding"/>
    <property type="evidence" value="ECO:0007669"/>
    <property type="project" value="UniProtKB-KW"/>
</dbReference>
<feature type="domain" description="Sm" evidence="7">
    <location>
        <begin position="16"/>
        <end position="88"/>
    </location>
</feature>
<dbReference type="InterPro" id="IPR047575">
    <property type="entry name" value="Sm"/>
</dbReference>
<dbReference type="InterPro" id="IPR023214">
    <property type="entry name" value="HAD_sf"/>
</dbReference>
<keyword evidence="5" id="KW-0007">Acetylation</keyword>
<dbReference type="InterPro" id="IPR008380">
    <property type="entry name" value="HAD-SF_hydro_IG_5-nucl"/>
</dbReference>
<dbReference type="AlphaFoldDB" id="A0ABD1CMJ2"/>
<evidence type="ECO:0000313" key="9">
    <source>
        <dbReference type="Proteomes" id="UP001562425"/>
    </source>
</evidence>
<dbReference type="CDD" id="cd01733">
    <property type="entry name" value="LSm10"/>
    <property type="match status" value="1"/>
</dbReference>
<reference evidence="8 9" key="1">
    <citation type="submission" date="2024-05" db="EMBL/GenBank/DDBJ databases">
        <title>Culex pipiens pipiens assembly and annotation.</title>
        <authorList>
            <person name="Alout H."/>
            <person name="Durand T."/>
        </authorList>
    </citation>
    <scope>NUCLEOTIDE SEQUENCE [LARGE SCALE GENOMIC DNA]</scope>
    <source>
        <strain evidence="8">HA-2024</strain>
        <tissue evidence="8">Whole body</tissue>
    </source>
</reference>
<evidence type="ECO:0000313" key="8">
    <source>
        <dbReference type="EMBL" id="KAL1377628.1"/>
    </source>
</evidence>
<name>A0ABD1CMJ2_CULPP</name>
<organism evidence="8 9">
    <name type="scientific">Culex pipiens pipiens</name>
    <name type="common">Northern house mosquito</name>
    <dbReference type="NCBI Taxonomy" id="38569"/>
    <lineage>
        <taxon>Eukaryota</taxon>
        <taxon>Metazoa</taxon>
        <taxon>Ecdysozoa</taxon>
        <taxon>Arthropoda</taxon>
        <taxon>Hexapoda</taxon>
        <taxon>Insecta</taxon>
        <taxon>Pterygota</taxon>
        <taxon>Neoptera</taxon>
        <taxon>Endopterygota</taxon>
        <taxon>Diptera</taxon>
        <taxon>Nematocera</taxon>
        <taxon>Culicoidea</taxon>
        <taxon>Culicidae</taxon>
        <taxon>Culicinae</taxon>
        <taxon>Culicini</taxon>
        <taxon>Culex</taxon>
        <taxon>Culex</taxon>
    </lineage>
</organism>
<comment type="similarity">
    <text evidence="1">Belongs to the 5'(3')-deoxyribonucleotidase family.</text>
</comment>
<keyword evidence="3" id="KW-0378">Hydrolase</keyword>
<accession>A0ABD1CMJ2</accession>
<proteinExistence type="inferred from homology"/>
<dbReference type="SUPFAM" id="SSF56784">
    <property type="entry name" value="HAD-like"/>
    <property type="match status" value="1"/>
</dbReference>
<dbReference type="Pfam" id="PF05761">
    <property type="entry name" value="5_nucleotid"/>
    <property type="match status" value="1"/>
</dbReference>
<evidence type="ECO:0000256" key="6">
    <source>
        <dbReference type="ARBA" id="ARBA00069357"/>
    </source>
</evidence>
<keyword evidence="4" id="KW-0460">Magnesium</keyword>
<dbReference type="Pfam" id="PF01423">
    <property type="entry name" value="LSM"/>
    <property type="match status" value="1"/>
</dbReference>
<dbReference type="FunFam" id="3.40.50.1000:FF:000086">
    <property type="entry name" value="LD24878p"/>
    <property type="match status" value="1"/>
</dbReference>
<dbReference type="InterPro" id="IPR010920">
    <property type="entry name" value="LSM_dom_sf"/>
</dbReference>
<evidence type="ECO:0000256" key="3">
    <source>
        <dbReference type="ARBA" id="ARBA00022801"/>
    </source>
</evidence>
<dbReference type="Proteomes" id="UP001562425">
    <property type="component" value="Unassembled WGS sequence"/>
</dbReference>
<evidence type="ECO:0000256" key="2">
    <source>
        <dbReference type="ARBA" id="ARBA00022723"/>
    </source>
</evidence>
<protein>
    <recommendedName>
        <fullName evidence="6">5'-nucleotidase domain-containing protein 1</fullName>
    </recommendedName>
</protein>
<dbReference type="PROSITE" id="PS52002">
    <property type="entry name" value="SM"/>
    <property type="match status" value="1"/>
</dbReference>
<evidence type="ECO:0000256" key="4">
    <source>
        <dbReference type="ARBA" id="ARBA00022842"/>
    </source>
</evidence>
<dbReference type="Gene3D" id="2.30.30.100">
    <property type="match status" value="1"/>
</dbReference>
<sequence>MSRMTDKKERYNSFNDLTALTQCLVDRNILIDLRNETSVAGKITNVDGFMNISMENVVYIDELGKQFRMDEFMIYPRYIRYIHIPKELCLGSRIKHHCTTSIRRARAERKLRLKTRAFPRVLTCYRVVFSPPSRRPVFVRRATIHTTMRPPTLTIMTGVDTFRFADYDCVGFDLDNTLLRYRVGNVIELEYGIMSRFLVEQRGYSGKYLLEPPDVDFLQKGLIIDFQRGNILKLGPDGTIHQATHGTKRMAEAEVIAYYGDEKKWEVTTEYCENMLVAWNGPLSEKIRTVLDYFDICSTLIFGRIIDTLDEAAHERIGNYNVWPDILDALVFMYSREHFGQNIGGYFEALKQNPDKYLQRSSPKLISFLRELKKTKTTFLVTGSHVDFANFTASYALGPDWPELFDVVVGYAKKPGFFTGAKPFIAMEGSTETDPLTPSQLERNHVYSQGNWRDLTVLLQRLSNKESPSYLYIGDNLIQDMYTPSKFTKADTIAIVEEMAAEGMRDHPTPSHPDARYLQSRFWGSYFQAGTNPLLEEPSLWADLIKRYARICVPSMEVVADYPLDHSYNSFTESVACADGYYPAEPMTLAN</sequence>
<dbReference type="Gene3D" id="3.40.50.1000">
    <property type="entry name" value="HAD superfamily/HAD-like"/>
    <property type="match status" value="1"/>
</dbReference>
<dbReference type="PANTHER" id="PTHR12103">
    <property type="entry name" value="5'-NUCLEOTIDASE DOMAIN-CONTAINING"/>
    <property type="match status" value="1"/>
</dbReference>
<gene>
    <name evidence="8" type="ORF">pipiens_016131</name>
</gene>
<evidence type="ECO:0000256" key="1">
    <source>
        <dbReference type="ARBA" id="ARBA00009589"/>
    </source>
</evidence>
<evidence type="ECO:0000256" key="5">
    <source>
        <dbReference type="ARBA" id="ARBA00022990"/>
    </source>
</evidence>
<evidence type="ECO:0000259" key="7">
    <source>
        <dbReference type="PROSITE" id="PS52002"/>
    </source>
</evidence>
<dbReference type="PANTHER" id="PTHR12103:SF38">
    <property type="entry name" value="5'-NUCLEOTIDASE DOMAIN-CONTAINING PROTEIN 1"/>
    <property type="match status" value="1"/>
</dbReference>
<dbReference type="GO" id="GO:0016787">
    <property type="term" value="F:hydrolase activity"/>
    <property type="evidence" value="ECO:0007669"/>
    <property type="project" value="UniProtKB-KW"/>
</dbReference>
<dbReference type="InterPro" id="IPR036412">
    <property type="entry name" value="HAD-like_sf"/>
</dbReference>
<keyword evidence="9" id="KW-1185">Reference proteome</keyword>
<keyword evidence="2" id="KW-0479">Metal-binding</keyword>
<dbReference type="SUPFAM" id="SSF50182">
    <property type="entry name" value="Sm-like ribonucleoproteins"/>
    <property type="match status" value="1"/>
</dbReference>
<dbReference type="EMBL" id="JBEHCU010010839">
    <property type="protein sequence ID" value="KAL1377628.1"/>
    <property type="molecule type" value="Genomic_DNA"/>
</dbReference>
<dbReference type="InterPro" id="IPR001163">
    <property type="entry name" value="Sm_dom_euk/arc"/>
</dbReference>
<comment type="caution">
    <text evidence="8">The sequence shown here is derived from an EMBL/GenBank/DDBJ whole genome shotgun (WGS) entry which is preliminary data.</text>
</comment>
<dbReference type="SMART" id="SM00651">
    <property type="entry name" value="Sm"/>
    <property type="match status" value="1"/>
</dbReference>